<evidence type="ECO:0000256" key="1">
    <source>
        <dbReference type="SAM" id="Phobius"/>
    </source>
</evidence>
<feature type="transmembrane region" description="Helical" evidence="1">
    <location>
        <begin position="48"/>
        <end position="71"/>
    </location>
</feature>
<keyword evidence="1" id="KW-0472">Membrane</keyword>
<sequence length="76" mass="8850">PKYIKEYFKLIRNQRYYLKIRKRFNYFSLAIFECTMKIVLSPNTLSRIIYSVFGSLVLIGINLTVSSTCALNNSSS</sequence>
<dbReference type="AlphaFoldDB" id="A0A7J7MIR7"/>
<keyword evidence="1" id="KW-1133">Transmembrane helix</keyword>
<evidence type="ECO:0000313" key="2">
    <source>
        <dbReference type="EMBL" id="KAF6154712.1"/>
    </source>
</evidence>
<keyword evidence="1" id="KW-0812">Transmembrane</keyword>
<name>A0A7J7MIR7_9MAGN</name>
<protein>
    <submittedName>
        <fullName evidence="2">Uncharacterized protein</fullName>
    </submittedName>
</protein>
<dbReference type="Proteomes" id="UP000541444">
    <property type="component" value="Unassembled WGS sequence"/>
</dbReference>
<proteinExistence type="predicted"/>
<comment type="caution">
    <text evidence="2">The sequence shown here is derived from an EMBL/GenBank/DDBJ whole genome shotgun (WGS) entry which is preliminary data.</text>
</comment>
<gene>
    <name evidence="2" type="ORF">GIB67_035677</name>
</gene>
<organism evidence="2 3">
    <name type="scientific">Kingdonia uniflora</name>
    <dbReference type="NCBI Taxonomy" id="39325"/>
    <lineage>
        <taxon>Eukaryota</taxon>
        <taxon>Viridiplantae</taxon>
        <taxon>Streptophyta</taxon>
        <taxon>Embryophyta</taxon>
        <taxon>Tracheophyta</taxon>
        <taxon>Spermatophyta</taxon>
        <taxon>Magnoliopsida</taxon>
        <taxon>Ranunculales</taxon>
        <taxon>Circaeasteraceae</taxon>
        <taxon>Kingdonia</taxon>
    </lineage>
</organism>
<feature type="non-terminal residue" evidence="2">
    <location>
        <position position="1"/>
    </location>
</feature>
<accession>A0A7J7MIR7</accession>
<keyword evidence="3" id="KW-1185">Reference proteome</keyword>
<evidence type="ECO:0000313" key="3">
    <source>
        <dbReference type="Proteomes" id="UP000541444"/>
    </source>
</evidence>
<dbReference type="EMBL" id="JACGCM010001462">
    <property type="protein sequence ID" value="KAF6154712.1"/>
    <property type="molecule type" value="Genomic_DNA"/>
</dbReference>
<feature type="transmembrane region" description="Helical" evidence="1">
    <location>
        <begin position="24"/>
        <end position="42"/>
    </location>
</feature>
<reference evidence="2 3" key="1">
    <citation type="journal article" date="2020" name="IScience">
        <title>Genome Sequencing of the Endangered Kingdonia uniflora (Circaeasteraceae, Ranunculales) Reveals Potential Mechanisms of Evolutionary Specialization.</title>
        <authorList>
            <person name="Sun Y."/>
            <person name="Deng T."/>
            <person name="Zhang A."/>
            <person name="Moore M.J."/>
            <person name="Landis J.B."/>
            <person name="Lin N."/>
            <person name="Zhang H."/>
            <person name="Zhang X."/>
            <person name="Huang J."/>
            <person name="Zhang X."/>
            <person name="Sun H."/>
            <person name="Wang H."/>
        </authorList>
    </citation>
    <scope>NUCLEOTIDE SEQUENCE [LARGE SCALE GENOMIC DNA]</scope>
    <source>
        <strain evidence="2">TB1705</strain>
        <tissue evidence="2">Leaf</tissue>
    </source>
</reference>